<dbReference type="HOGENOM" id="CLU_000445_114_44_4"/>
<dbReference type="GO" id="GO:0000155">
    <property type="term" value="F:phosphorelay sensor kinase activity"/>
    <property type="evidence" value="ECO:0007669"/>
    <property type="project" value="InterPro"/>
</dbReference>
<dbReference type="InterPro" id="IPR025751">
    <property type="entry name" value="RsbRD_N_dom"/>
</dbReference>
<dbReference type="Proteomes" id="UP000008210">
    <property type="component" value="Plasmid megaplasmid pHG1"/>
</dbReference>
<dbReference type="Pfam" id="PF14361">
    <property type="entry name" value="RsbRD_N"/>
    <property type="match status" value="1"/>
</dbReference>
<dbReference type="EC" id="2.7.13.3" evidence="2"/>
<dbReference type="AlphaFoldDB" id="Q7WXE9"/>
<dbReference type="KEGG" id="reh:PHG185"/>
<protein>
    <recommendedName>
        <fullName evidence="2">histidine kinase</fullName>
        <ecNumber evidence="2">2.7.13.3</ecNumber>
    </recommendedName>
</protein>
<keyword evidence="6" id="KW-1185">Reference proteome</keyword>
<gene>
    <name evidence="5" type="ordered locus">PHG185</name>
</gene>
<dbReference type="Gene3D" id="3.30.565.10">
    <property type="entry name" value="Histidine kinase-like ATPase, C-terminal domain"/>
    <property type="match status" value="1"/>
</dbReference>
<evidence type="ECO:0000256" key="1">
    <source>
        <dbReference type="ARBA" id="ARBA00000085"/>
    </source>
</evidence>
<feature type="domain" description="Histidine kinase" evidence="4">
    <location>
        <begin position="87"/>
        <end position="304"/>
    </location>
</feature>
<evidence type="ECO:0000259" key="4">
    <source>
        <dbReference type="PROSITE" id="PS50109"/>
    </source>
</evidence>
<dbReference type="InterPro" id="IPR003594">
    <property type="entry name" value="HATPase_dom"/>
</dbReference>
<dbReference type="PANTHER" id="PTHR43547:SF2">
    <property type="entry name" value="HYBRID SIGNAL TRANSDUCTION HISTIDINE KINASE C"/>
    <property type="match status" value="1"/>
</dbReference>
<keyword evidence="3" id="KW-0597">Phosphoprotein</keyword>
<dbReference type="SMART" id="SM00388">
    <property type="entry name" value="HisKA"/>
    <property type="match status" value="1"/>
</dbReference>
<evidence type="ECO:0000256" key="3">
    <source>
        <dbReference type="ARBA" id="ARBA00022553"/>
    </source>
</evidence>
<dbReference type="PANTHER" id="PTHR43547">
    <property type="entry name" value="TWO-COMPONENT HISTIDINE KINASE"/>
    <property type="match status" value="1"/>
</dbReference>
<dbReference type="InterPro" id="IPR036890">
    <property type="entry name" value="HATPase_C_sf"/>
</dbReference>
<dbReference type="InterPro" id="IPR003661">
    <property type="entry name" value="HisK_dim/P_dom"/>
</dbReference>
<dbReference type="eggNOG" id="COG4251">
    <property type="taxonomic scope" value="Bacteria"/>
</dbReference>
<dbReference type="SMART" id="SM00387">
    <property type="entry name" value="HATPase_c"/>
    <property type="match status" value="1"/>
</dbReference>
<organism evidence="5 6">
    <name type="scientific">Cupriavidus necator (strain ATCC 17699 / DSM 428 / KCTC 22496 / NCIMB 10442 / H16 / Stanier 337)</name>
    <name type="common">Ralstonia eutropha</name>
    <dbReference type="NCBI Taxonomy" id="381666"/>
    <lineage>
        <taxon>Bacteria</taxon>
        <taxon>Pseudomonadati</taxon>
        <taxon>Pseudomonadota</taxon>
        <taxon>Betaproteobacteria</taxon>
        <taxon>Burkholderiales</taxon>
        <taxon>Burkholderiaceae</taxon>
        <taxon>Cupriavidus</taxon>
    </lineage>
</organism>
<dbReference type="InterPro" id="IPR036097">
    <property type="entry name" value="HisK_dim/P_sf"/>
</dbReference>
<dbReference type="CDD" id="cd00082">
    <property type="entry name" value="HisKA"/>
    <property type="match status" value="1"/>
</dbReference>
<evidence type="ECO:0000313" key="6">
    <source>
        <dbReference type="Proteomes" id="UP000008210"/>
    </source>
</evidence>
<reference evidence="5 6" key="1">
    <citation type="journal article" date="2003" name="J. Mol. Biol.">
        <title>Complete nucleotide sequence of pHG1: a Ralstonia eutropha H16 megaplasmid encoding key enzymes of H(2)-based lithoautotrophy and anaerobiosis.</title>
        <authorList>
            <person name="Schwartz E."/>
            <person name="Henne A."/>
            <person name="Cramm R."/>
            <person name="Eitinger T."/>
            <person name="Friedrich B."/>
            <person name="Gottschalk G."/>
        </authorList>
    </citation>
    <scope>NUCLEOTIDE SEQUENCE [LARGE SCALE GENOMIC DNA]</scope>
    <source>
        <strain evidence="6">ATCC 17699 / DSM 428 / KCTC 22496 / NCIMB 10442 / H16 / Stanier 337</strain>
        <plasmid evidence="5 6">megaplasmid pHG1</plasmid>
    </source>
</reference>
<evidence type="ECO:0000256" key="2">
    <source>
        <dbReference type="ARBA" id="ARBA00012438"/>
    </source>
</evidence>
<accession>Q7WXE9</accession>
<evidence type="ECO:0000313" key="5">
    <source>
        <dbReference type="EMBL" id="AAP85937.1"/>
    </source>
</evidence>
<dbReference type="Pfam" id="PF00512">
    <property type="entry name" value="HisKA"/>
    <property type="match status" value="1"/>
</dbReference>
<sequence>MPGAPDTAAQIHAVIRARGGFNINQLVAEYRALRASVLRLWMDEFELVAGDLDDVMRFNEAIDQAVAESVDFFNAEVEQSHNLLLGMLGHDLRSPLQTIQMTASYLAALNAGEKVSEAAARLIRSGASMNSLLDDLCDFNRTKLSLGINIAPIEVGLAHVVGDTVDQLRAAHPDRRIDLEMNGNALGVWDGLRLQQVVSNLVLNAIRYGAPDAPVRVVLTGDDTEVHLAVRNSGPAIDQLTLARMFDPLSRGPDPEDKHAHGLGLGLGLGLYIASEIARAHHGSIDARSDQAETAFEVRLPRRASQTT</sequence>
<dbReference type="SUPFAM" id="SSF55874">
    <property type="entry name" value="ATPase domain of HSP90 chaperone/DNA topoisomerase II/histidine kinase"/>
    <property type="match status" value="1"/>
</dbReference>
<dbReference type="Gene3D" id="1.10.287.130">
    <property type="match status" value="1"/>
</dbReference>
<geneLocation type="plasmid" evidence="5 6">
    <name>megaplasmid pHG1</name>
</geneLocation>
<dbReference type="SUPFAM" id="SSF47384">
    <property type="entry name" value="Homodimeric domain of signal transducing histidine kinase"/>
    <property type="match status" value="1"/>
</dbReference>
<dbReference type="PROSITE" id="PS50109">
    <property type="entry name" value="HIS_KIN"/>
    <property type="match status" value="1"/>
</dbReference>
<comment type="catalytic activity">
    <reaction evidence="1">
        <text>ATP + protein L-histidine = ADP + protein N-phospho-L-histidine.</text>
        <dbReference type="EC" id="2.7.13.3"/>
    </reaction>
</comment>
<name>Q7WXE9_CUPNH</name>
<dbReference type="EMBL" id="AY305378">
    <property type="protein sequence ID" value="AAP85937.1"/>
    <property type="molecule type" value="Genomic_DNA"/>
</dbReference>
<proteinExistence type="predicted"/>
<dbReference type="InterPro" id="IPR005467">
    <property type="entry name" value="His_kinase_dom"/>
</dbReference>
<keyword evidence="5" id="KW-0614">Plasmid</keyword>
<dbReference type="Pfam" id="PF02518">
    <property type="entry name" value="HATPase_c"/>
    <property type="match status" value="1"/>
</dbReference>